<dbReference type="Pfam" id="PF13637">
    <property type="entry name" value="Ank_4"/>
    <property type="match status" value="1"/>
</dbReference>
<dbReference type="Pfam" id="PF12796">
    <property type="entry name" value="Ank_2"/>
    <property type="match status" value="1"/>
</dbReference>
<evidence type="ECO:0000313" key="4">
    <source>
        <dbReference type="EMBL" id="ELA25224.1"/>
    </source>
</evidence>
<evidence type="ECO:0000256" key="3">
    <source>
        <dbReference type="PROSITE-ProRule" id="PRU00023"/>
    </source>
</evidence>
<keyword evidence="1" id="KW-0677">Repeat</keyword>
<dbReference type="HOGENOM" id="CLU_611116_0_0_1"/>
<dbReference type="PANTHER" id="PTHR24171">
    <property type="entry name" value="ANKYRIN REPEAT DOMAIN-CONTAINING PROTEIN 39-RELATED"/>
    <property type="match status" value="1"/>
</dbReference>
<feature type="repeat" description="ANK" evidence="3">
    <location>
        <begin position="92"/>
        <end position="124"/>
    </location>
</feature>
<feature type="repeat" description="ANK" evidence="3">
    <location>
        <begin position="151"/>
        <end position="176"/>
    </location>
</feature>
<reference evidence="4" key="1">
    <citation type="submission" date="2012-08" db="EMBL/GenBank/DDBJ databases">
        <title>Genome analysis of Colletotrichum orbiculare and Colletotrichum fructicola.</title>
        <authorList>
            <person name="Gan P.H.P."/>
            <person name="Ikeda K."/>
            <person name="Irieda H."/>
            <person name="Narusaka M."/>
            <person name="O'Connell R.J."/>
            <person name="Narusaka Y."/>
            <person name="Takano Y."/>
            <person name="Kubo Y."/>
            <person name="Shirasu K."/>
        </authorList>
    </citation>
    <scope>NUCLEOTIDE SEQUENCE</scope>
    <source>
        <strain evidence="4">Nara gc5</strain>
    </source>
</reference>
<dbReference type="STRING" id="1213859.L2FFN5"/>
<dbReference type="EMBL" id="KB021173">
    <property type="protein sequence ID" value="ELA25224.1"/>
    <property type="molecule type" value="Genomic_DNA"/>
</dbReference>
<evidence type="ECO:0000256" key="2">
    <source>
        <dbReference type="ARBA" id="ARBA00023043"/>
    </source>
</evidence>
<organism evidence="4">
    <name type="scientific">Colletotrichum fructicola (strain Nara gc5)</name>
    <name type="common">Anthracnose fungus</name>
    <name type="synonym">Colletotrichum gloeosporioides (strain Nara gc5)</name>
    <dbReference type="NCBI Taxonomy" id="1213859"/>
    <lineage>
        <taxon>Eukaryota</taxon>
        <taxon>Fungi</taxon>
        <taxon>Dikarya</taxon>
        <taxon>Ascomycota</taxon>
        <taxon>Pezizomycotina</taxon>
        <taxon>Sordariomycetes</taxon>
        <taxon>Hypocreomycetidae</taxon>
        <taxon>Glomerellales</taxon>
        <taxon>Glomerellaceae</taxon>
        <taxon>Colletotrichum</taxon>
        <taxon>Colletotrichum gloeosporioides species complex</taxon>
    </lineage>
</organism>
<accession>L2FFN5</accession>
<dbReference type="InterPro" id="IPR002110">
    <property type="entry name" value="Ankyrin_rpt"/>
</dbReference>
<feature type="repeat" description="ANK" evidence="3">
    <location>
        <begin position="255"/>
        <end position="287"/>
    </location>
</feature>
<protein>
    <submittedName>
        <fullName evidence="4">Ankyrin repeat domain protein</fullName>
    </submittedName>
</protein>
<dbReference type="SMART" id="SM00248">
    <property type="entry name" value="ANK"/>
    <property type="match status" value="5"/>
</dbReference>
<dbReference type="SUPFAM" id="SSF48403">
    <property type="entry name" value="Ankyrin repeat"/>
    <property type="match status" value="1"/>
</dbReference>
<dbReference type="AlphaFoldDB" id="L2FFN5"/>
<dbReference type="Gene3D" id="1.25.40.20">
    <property type="entry name" value="Ankyrin repeat-containing domain"/>
    <property type="match status" value="2"/>
</dbReference>
<sequence>MAGAMALPAETWLQIAHFSKQRDLAALVRTNRRLHSLVNRELYRTAMQENLYPITLGAVKAGNLDTLKVAAAYGADLDMPFPYPLCDQHQWAWAAPLHVAVMEGRYEVVEWLIEQGVDLENPGRHICGCLPVIHRPIPRLEEDDPKLYQFPAWTPLHYAICHKQMSVARLLLAAGACSTELVVSPASAISLSWANYALNRRDERRTRLLELSLDDDGSYVHTISALHIAAYVGNHALLSDLIDNHGLNVDVEDGSGSTPLHYAITASDASTANYLISLGADPDHKGEFYGDAFDWARNFAQPYLAMQVLAAKGSPWFEDSGGMKRLKLKMITSSLNSGLALEHQKFSNPSEIFRETIPTIIQRTRETHIPGPGFPDLEVELAMAFLHGCPAASLSDADLHFLLETSGISLDMELIPEMDAEDLHLLHGFSYKFLITVRMSPEPAWDKI</sequence>
<name>L2FFN5_COLFN</name>
<dbReference type="InterPro" id="IPR036770">
    <property type="entry name" value="Ankyrin_rpt-contain_sf"/>
</dbReference>
<gene>
    <name evidence="4" type="ORF">CGGC5_13566</name>
</gene>
<keyword evidence="2 3" id="KW-0040">ANK repeat</keyword>
<proteinExistence type="predicted"/>
<dbReference type="PROSITE" id="PS50088">
    <property type="entry name" value="ANK_REPEAT"/>
    <property type="match status" value="3"/>
</dbReference>
<dbReference type="Pfam" id="PF00023">
    <property type="entry name" value="Ank"/>
    <property type="match status" value="1"/>
</dbReference>
<dbReference type="PROSITE" id="PS50297">
    <property type="entry name" value="ANK_REP_REGION"/>
    <property type="match status" value="3"/>
</dbReference>
<evidence type="ECO:0000256" key="1">
    <source>
        <dbReference type="ARBA" id="ARBA00022737"/>
    </source>
</evidence>